<dbReference type="GO" id="GO:0004601">
    <property type="term" value="F:peroxidase activity"/>
    <property type="evidence" value="ECO:0007669"/>
    <property type="project" value="UniProtKB-KW"/>
</dbReference>
<dbReference type="PANTHER" id="PTHR30521">
    <property type="entry name" value="DEFERROCHELATASE/PEROXIDASE"/>
    <property type="match status" value="1"/>
</dbReference>
<dbReference type="AlphaFoldDB" id="A0A9E8ZES5"/>
<evidence type="ECO:0000256" key="1">
    <source>
        <dbReference type="ARBA" id="ARBA00001970"/>
    </source>
</evidence>
<reference evidence="11" key="1">
    <citation type="submission" date="2022-12" db="EMBL/GenBank/DDBJ databases">
        <title>Polyphasic identification of a Novel Hot-Spring Cyanobacterium Ocullathermofonsia sinensis gen nov. sp. nov. and Genomic Insights on its Adaptations to the Thermal Habitat.</title>
        <authorList>
            <person name="Daroch M."/>
            <person name="Tang J."/>
            <person name="Jiang Y."/>
        </authorList>
    </citation>
    <scope>NUCLEOTIDE SEQUENCE</scope>
    <source>
        <strain evidence="11">PKUAC-SCTA174</strain>
    </source>
</reference>
<evidence type="ECO:0000313" key="11">
    <source>
        <dbReference type="EMBL" id="WAL61491.1"/>
    </source>
</evidence>
<evidence type="ECO:0000256" key="3">
    <source>
        <dbReference type="ARBA" id="ARBA00022617"/>
    </source>
</evidence>
<dbReference type="GO" id="GO:0020037">
    <property type="term" value="F:heme binding"/>
    <property type="evidence" value="ECO:0007669"/>
    <property type="project" value="InterPro"/>
</dbReference>
<evidence type="ECO:0000259" key="9">
    <source>
        <dbReference type="Pfam" id="PF20628"/>
    </source>
</evidence>
<dbReference type="InterPro" id="IPR049509">
    <property type="entry name" value="DyP_N"/>
</dbReference>
<dbReference type="InterPro" id="IPR006314">
    <property type="entry name" value="Dyp_peroxidase"/>
</dbReference>
<keyword evidence="2 11" id="KW-0575">Peroxidase</keyword>
<evidence type="ECO:0000256" key="4">
    <source>
        <dbReference type="ARBA" id="ARBA00022723"/>
    </source>
</evidence>
<dbReference type="Pfam" id="PF21105">
    <property type="entry name" value="DyP_N"/>
    <property type="match status" value="1"/>
</dbReference>
<sequence>MNLQDKDQPLQQSINLETGDIQGIIISGFKYLPFSRYLFLQIDNPVQARTWLKKICPAITTAKIEQTRARRDPAINIAFTHVGLKQLGLSNEALNTFPQEFIEGMAAPYRSRQLGDVEKSKPEEWEKPWRREWTKTLNPEDYQVAEQRIHILLIIQAADHYQLEKCCEVYLKQFDDSKKSDLSQAGRIIYKQDGYQYKPSECGQNKPDRYFKEHFGFRDSISQPAIEGSGKLLAPGQDCIKAGEFILGYPNALSTNTKIHLPPTPIVKTDFNHLKVLRGSLRDFGRNGSYLVFRKLRQDVELFHKYFDLFEKEEKELMKAKLVGRWPSGVPLSLSPDRDPLADANGDAKLIEEWEAKLNDFSYRDKDASGYGCPLGAHIRRVNPRDSLGNEPEESIKTSKLHRIIRRGALYEDTEGREKGLLFICINANIRRQFEFIQQSWVQSSNFNGLYGEIDPLIGKDPKEARREMTLQQEPIRQSLQNLPTFVTVRAGGYFFLPSISALHFLAEFSIGNE</sequence>
<evidence type="ECO:0000256" key="6">
    <source>
        <dbReference type="ARBA" id="ARBA00023002"/>
    </source>
</evidence>
<comment type="similarity">
    <text evidence="8">Belongs to the DyP-type peroxidase family.</text>
</comment>
<organism evidence="11 12">
    <name type="scientific">Thermocoleostomius sinensis A174</name>
    <dbReference type="NCBI Taxonomy" id="2016057"/>
    <lineage>
        <taxon>Bacteria</taxon>
        <taxon>Bacillati</taxon>
        <taxon>Cyanobacteriota</taxon>
        <taxon>Cyanophyceae</taxon>
        <taxon>Oculatellales</taxon>
        <taxon>Oculatellaceae</taxon>
        <taxon>Thermocoleostomius</taxon>
    </lineage>
</organism>
<keyword evidence="12" id="KW-1185">Reference proteome</keyword>
<feature type="domain" description="Dyp-type peroxidase C-terminal" evidence="9">
    <location>
        <begin position="287"/>
        <end position="443"/>
    </location>
</feature>
<name>A0A9E8ZES5_9CYAN</name>
<protein>
    <submittedName>
        <fullName evidence="11">Dyp-type peroxidase</fullName>
    </submittedName>
</protein>
<accession>A0A9E8ZES5</accession>
<keyword evidence="3" id="KW-0349">Heme</keyword>
<keyword evidence="5" id="KW-0732">Signal</keyword>
<keyword evidence="4" id="KW-0479">Metal-binding</keyword>
<proteinExistence type="inferred from homology"/>
<dbReference type="InterPro" id="IPR011008">
    <property type="entry name" value="Dimeric_a/b-barrel"/>
</dbReference>
<evidence type="ECO:0000259" key="10">
    <source>
        <dbReference type="Pfam" id="PF21105"/>
    </source>
</evidence>
<keyword evidence="6" id="KW-0560">Oxidoreductase</keyword>
<dbReference type="Proteomes" id="UP001163152">
    <property type="component" value="Chromosome"/>
</dbReference>
<dbReference type="InterPro" id="IPR048328">
    <property type="entry name" value="Dyp_perox_C"/>
</dbReference>
<dbReference type="EMBL" id="CP113797">
    <property type="protein sequence ID" value="WAL61491.1"/>
    <property type="molecule type" value="Genomic_DNA"/>
</dbReference>
<evidence type="ECO:0000256" key="2">
    <source>
        <dbReference type="ARBA" id="ARBA00022559"/>
    </source>
</evidence>
<keyword evidence="7" id="KW-0408">Iron</keyword>
<dbReference type="GO" id="GO:0005829">
    <property type="term" value="C:cytosol"/>
    <property type="evidence" value="ECO:0007669"/>
    <property type="project" value="TreeGrafter"/>
</dbReference>
<evidence type="ECO:0000313" key="12">
    <source>
        <dbReference type="Proteomes" id="UP001163152"/>
    </source>
</evidence>
<feature type="domain" description="DyP dimeric alpha+beta barrel" evidence="10">
    <location>
        <begin position="20"/>
        <end position="177"/>
    </location>
</feature>
<dbReference type="RefSeq" id="WP_268611469.1">
    <property type="nucleotide sequence ID" value="NZ_CP113797.1"/>
</dbReference>
<evidence type="ECO:0000256" key="7">
    <source>
        <dbReference type="ARBA" id="ARBA00023004"/>
    </source>
</evidence>
<evidence type="ECO:0000256" key="5">
    <source>
        <dbReference type="ARBA" id="ARBA00022729"/>
    </source>
</evidence>
<comment type="cofactor">
    <cofactor evidence="1">
        <name>heme b</name>
        <dbReference type="ChEBI" id="CHEBI:60344"/>
    </cofactor>
</comment>
<dbReference type="GO" id="GO:0046872">
    <property type="term" value="F:metal ion binding"/>
    <property type="evidence" value="ECO:0007669"/>
    <property type="project" value="UniProtKB-KW"/>
</dbReference>
<dbReference type="PANTHER" id="PTHR30521:SF4">
    <property type="entry name" value="DEFERROCHELATASE"/>
    <property type="match status" value="1"/>
</dbReference>
<evidence type="ECO:0000256" key="8">
    <source>
        <dbReference type="ARBA" id="ARBA00025737"/>
    </source>
</evidence>
<dbReference type="KEGG" id="tsin:OXH18_05745"/>
<dbReference type="PROSITE" id="PS51404">
    <property type="entry name" value="DYP_PEROXIDASE"/>
    <property type="match status" value="1"/>
</dbReference>
<dbReference type="Pfam" id="PF20628">
    <property type="entry name" value="Dyp_perox_C"/>
    <property type="match status" value="1"/>
</dbReference>
<dbReference type="SUPFAM" id="SSF54909">
    <property type="entry name" value="Dimeric alpha+beta barrel"/>
    <property type="match status" value="1"/>
</dbReference>
<gene>
    <name evidence="11" type="ORF">OXH18_05745</name>
</gene>